<gene>
    <name evidence="1" type="ORF">CSSPJE1EN1_LOCUS17860</name>
</gene>
<dbReference type="InterPro" id="IPR027486">
    <property type="entry name" value="Ribosomal_uS10_dom"/>
</dbReference>
<name>A0ABP0X459_9BRYO</name>
<dbReference type="InterPro" id="IPR036838">
    <property type="entry name" value="Ribosomal_uS10_dom_sf"/>
</dbReference>
<dbReference type="HAMAP" id="MF_00508">
    <property type="entry name" value="Ribosomal_uS10"/>
    <property type="match status" value="1"/>
</dbReference>
<dbReference type="SMART" id="SM01403">
    <property type="entry name" value="Ribosomal_S10"/>
    <property type="match status" value="1"/>
</dbReference>
<protein>
    <submittedName>
        <fullName evidence="1">Uncharacterized protein</fullName>
    </submittedName>
</protein>
<accession>A0ABP0X459</accession>
<dbReference type="SUPFAM" id="SSF54999">
    <property type="entry name" value="Ribosomal protein S10"/>
    <property type="match status" value="1"/>
</dbReference>
<organism evidence="1 2">
    <name type="scientific">Sphagnum jensenii</name>
    <dbReference type="NCBI Taxonomy" id="128206"/>
    <lineage>
        <taxon>Eukaryota</taxon>
        <taxon>Viridiplantae</taxon>
        <taxon>Streptophyta</taxon>
        <taxon>Embryophyta</taxon>
        <taxon>Bryophyta</taxon>
        <taxon>Sphagnophytina</taxon>
        <taxon>Sphagnopsida</taxon>
        <taxon>Sphagnales</taxon>
        <taxon>Sphagnaceae</taxon>
        <taxon>Sphagnum</taxon>
    </lineage>
</organism>
<dbReference type="InterPro" id="IPR001848">
    <property type="entry name" value="Ribosomal_uS10"/>
</dbReference>
<dbReference type="Pfam" id="PF00338">
    <property type="entry name" value="Ribosomal_S10"/>
    <property type="match status" value="1"/>
</dbReference>
<reference evidence="1" key="1">
    <citation type="submission" date="2024-02" db="EMBL/GenBank/DDBJ databases">
        <authorList>
            <consortium name="ELIXIR-Norway"/>
            <consortium name="Elixir Norway"/>
        </authorList>
    </citation>
    <scope>NUCLEOTIDE SEQUENCE</scope>
</reference>
<proteinExistence type="inferred from homology"/>
<dbReference type="EMBL" id="OZ020099">
    <property type="protein sequence ID" value="CAK9272382.1"/>
    <property type="molecule type" value="Genomic_DNA"/>
</dbReference>
<dbReference type="PANTHER" id="PTHR11700">
    <property type="entry name" value="30S RIBOSOMAL PROTEIN S10 FAMILY MEMBER"/>
    <property type="match status" value="1"/>
</dbReference>
<sequence length="236" mass="26579">MLARRGLRAAVRAWVTVRPAQAYAHADSSNSQGSAVLHFQDNVLRRPQRESSIIFGSRGNIVPFQGAQRLLYTDVSSARVARVGPPSAAQDEVDALQGIQEMVEGSGTTAKMSIVLKSFEKIRPGRLQNARKVGLPQTRVLYTVNRSPHIDKKSREQFEMRIHKKLLVMEMDVAKLREKYNLLKHHNMLGVQLKVNFHYQTRLDLSRLKTGSSPLEERQELPNVDLDSAQQLDTSS</sequence>
<keyword evidence="2" id="KW-1185">Reference proteome</keyword>
<dbReference type="Proteomes" id="UP001497444">
    <property type="component" value="Chromosome 4"/>
</dbReference>
<evidence type="ECO:0000313" key="2">
    <source>
        <dbReference type="Proteomes" id="UP001497444"/>
    </source>
</evidence>
<dbReference type="PRINTS" id="PR00971">
    <property type="entry name" value="RIBOSOMALS10"/>
</dbReference>
<evidence type="ECO:0000313" key="1">
    <source>
        <dbReference type="EMBL" id="CAK9272382.1"/>
    </source>
</evidence>
<dbReference type="Gene3D" id="3.30.70.600">
    <property type="entry name" value="Ribosomal protein S10 domain"/>
    <property type="match status" value="1"/>
</dbReference>